<comment type="caution">
    <text evidence="2">The sequence shown here is derived from an EMBL/GenBank/DDBJ whole genome shotgun (WGS) entry which is preliminary data.</text>
</comment>
<dbReference type="Proteomes" id="UP001205965">
    <property type="component" value="Unassembled WGS sequence"/>
</dbReference>
<evidence type="ECO:0000313" key="2">
    <source>
        <dbReference type="EMBL" id="MCS5478290.1"/>
    </source>
</evidence>
<keyword evidence="1" id="KW-0812">Transmembrane</keyword>
<name>A0ABT2FSU8_9CORY</name>
<gene>
    <name evidence="2" type="ORF">NYP18_01320</name>
</gene>
<accession>A0ABT2FSU8</accession>
<organism evidence="2 3">
    <name type="scientific">Corynebacterium lemuris</name>
    <dbReference type="NCBI Taxonomy" id="1859292"/>
    <lineage>
        <taxon>Bacteria</taxon>
        <taxon>Bacillati</taxon>
        <taxon>Actinomycetota</taxon>
        <taxon>Actinomycetes</taxon>
        <taxon>Mycobacteriales</taxon>
        <taxon>Corynebacteriaceae</taxon>
        <taxon>Corynebacterium</taxon>
    </lineage>
</organism>
<feature type="transmembrane region" description="Helical" evidence="1">
    <location>
        <begin position="439"/>
        <end position="460"/>
    </location>
</feature>
<feature type="transmembrane region" description="Helical" evidence="1">
    <location>
        <begin position="293"/>
        <end position="314"/>
    </location>
</feature>
<feature type="transmembrane region" description="Helical" evidence="1">
    <location>
        <begin position="321"/>
        <end position="341"/>
    </location>
</feature>
<dbReference type="EMBL" id="JANWTC010000001">
    <property type="protein sequence ID" value="MCS5478290.1"/>
    <property type="molecule type" value="Genomic_DNA"/>
</dbReference>
<keyword evidence="3" id="KW-1185">Reference proteome</keyword>
<feature type="transmembrane region" description="Helical" evidence="1">
    <location>
        <begin position="379"/>
        <end position="400"/>
    </location>
</feature>
<keyword evidence="1" id="KW-1133">Transmembrane helix</keyword>
<keyword evidence="1" id="KW-0472">Membrane</keyword>
<evidence type="ECO:0000313" key="3">
    <source>
        <dbReference type="Proteomes" id="UP001205965"/>
    </source>
</evidence>
<proteinExistence type="predicted"/>
<feature type="transmembrane region" description="Helical" evidence="1">
    <location>
        <begin position="347"/>
        <end position="367"/>
    </location>
</feature>
<protein>
    <submittedName>
        <fullName evidence="2">YhgE/Pip domain-containing protein</fullName>
    </submittedName>
</protein>
<reference evidence="2 3" key="1">
    <citation type="submission" date="2022-08" db="EMBL/GenBank/DDBJ databases">
        <title>YIM 101645 draft genome.</title>
        <authorList>
            <person name="Chen X."/>
        </authorList>
    </citation>
    <scope>NUCLEOTIDE SEQUENCE [LARGE SCALE GENOMIC DNA]</scope>
    <source>
        <strain evidence="2 3">YIM 101645</strain>
    </source>
</reference>
<dbReference type="RefSeq" id="WP_259426326.1">
    <property type="nucleotide sequence ID" value="NZ_JANWTC010000001.1"/>
</dbReference>
<evidence type="ECO:0000256" key="1">
    <source>
        <dbReference type="SAM" id="Phobius"/>
    </source>
</evidence>
<sequence>MSLPTTRTRHWVTAILLLVPLIVGTVIAATTHLDASRAWSSAEEPAAAPAAGLHPTELVDARRAAGEAGAQAGFLAAGTGELRDGVEEMREQATTLPGQFGEAVAGAQQLHQGLVEIQAGVGQLGGGATEVADGVGQAVDTVIGLEAVQGQLVTAIDRTVRELEGTRDPQLVEARRQLTDLRGQVQSLQLGGEMADQLVALKDGSRQIADQLSVPGQPFHDGIYSATRGAQDLAYGLSQAQGGVDEAVAGVDTLGEGAQRIDDMATRTQDRIGVVQRALPVTQTTAEVAESPVVALAPMYALLIAALVMLGGAFAGATRNWWILLGAVLGLTGLGTVLLWLTATGLTAGVVAWSALVLALGVLAAAMATRVLLSVLGPVAGWITAAVLGAAQIGVVGWVWKSLSYTDVAAGWQILANLSPLSWATAGLTTVGNAATPQVLWLALGVLGAMAVVGVAGVALGSRGRR</sequence>